<dbReference type="GO" id="GO:0006006">
    <property type="term" value="P:glucose metabolic process"/>
    <property type="evidence" value="ECO:0007669"/>
    <property type="project" value="UniProtKB-KW"/>
</dbReference>
<keyword evidence="8" id="KW-0597">Phosphoprotein</keyword>
<dbReference type="InterPro" id="IPR005846">
    <property type="entry name" value="A-D-PHexomutase_a/b/a-III"/>
</dbReference>
<evidence type="ECO:0000256" key="2">
    <source>
        <dbReference type="ARBA" id="ARBA00001946"/>
    </source>
</evidence>
<keyword evidence="11" id="KW-0413">Isomerase</keyword>
<evidence type="ECO:0000259" key="19">
    <source>
        <dbReference type="Pfam" id="PF02880"/>
    </source>
</evidence>
<comment type="pathway">
    <text evidence="3">Glycolipid metabolism; diglucosyl-diacylglycerol biosynthesis.</text>
</comment>
<dbReference type="EC" id="5.4.2.2" evidence="6"/>
<keyword evidence="9 15" id="KW-0479">Metal-binding</keyword>
<evidence type="ECO:0000259" key="16">
    <source>
        <dbReference type="Pfam" id="PF00408"/>
    </source>
</evidence>
<dbReference type="InterPro" id="IPR005843">
    <property type="entry name" value="A-D-PHexomutase_C"/>
</dbReference>
<feature type="domain" description="Alpha-D-phosphohexomutase C-terminal" evidence="16">
    <location>
        <begin position="490"/>
        <end position="526"/>
    </location>
</feature>
<evidence type="ECO:0000256" key="10">
    <source>
        <dbReference type="ARBA" id="ARBA00022842"/>
    </source>
</evidence>
<evidence type="ECO:0000256" key="9">
    <source>
        <dbReference type="ARBA" id="ARBA00022723"/>
    </source>
</evidence>
<keyword evidence="10 15" id="KW-0460">Magnesium</keyword>
<dbReference type="PANTHER" id="PTHR45745:SF1">
    <property type="entry name" value="PHOSPHOGLUCOMUTASE 2B-RELATED"/>
    <property type="match status" value="1"/>
</dbReference>
<evidence type="ECO:0000256" key="11">
    <source>
        <dbReference type="ARBA" id="ARBA00023235"/>
    </source>
</evidence>
<dbReference type="Proteomes" id="UP000293637">
    <property type="component" value="Unassembled WGS sequence"/>
</dbReference>
<feature type="domain" description="Alpha-D-phosphohexomutase alpha/beta/alpha" evidence="19">
    <location>
        <begin position="310"/>
        <end position="429"/>
    </location>
</feature>
<comment type="catalytic activity">
    <reaction evidence="1">
        <text>alpha-D-glucose 1-phosphate = alpha-D-glucose 6-phosphate</text>
        <dbReference type="Rhea" id="RHEA:23536"/>
        <dbReference type="ChEBI" id="CHEBI:58225"/>
        <dbReference type="ChEBI" id="CHEBI:58601"/>
        <dbReference type="EC" id="5.4.2.2"/>
    </reaction>
</comment>
<dbReference type="InterPro" id="IPR016055">
    <property type="entry name" value="A-D-PHexomutase_a/b/a-I/II/III"/>
</dbReference>
<accession>A0A4Q9WDM2</accession>
<evidence type="ECO:0000259" key="18">
    <source>
        <dbReference type="Pfam" id="PF02879"/>
    </source>
</evidence>
<name>A0A4Q9WDM2_STALU</name>
<dbReference type="PANTHER" id="PTHR45745">
    <property type="entry name" value="PHOSPHOMANNOMUTASE 45A"/>
    <property type="match status" value="1"/>
</dbReference>
<dbReference type="PROSITE" id="PS00710">
    <property type="entry name" value="PGM_PMM"/>
    <property type="match status" value="1"/>
</dbReference>
<dbReference type="CDD" id="cd05799">
    <property type="entry name" value="PGM2"/>
    <property type="match status" value="1"/>
</dbReference>
<evidence type="ECO:0000256" key="14">
    <source>
        <dbReference type="ARBA" id="ARBA00041467"/>
    </source>
</evidence>
<evidence type="ECO:0000256" key="8">
    <source>
        <dbReference type="ARBA" id="ARBA00022553"/>
    </source>
</evidence>
<comment type="caution">
    <text evidence="20">The sequence shown here is derived from an EMBL/GenBank/DDBJ whole genome shotgun (WGS) entry which is preliminary data.</text>
</comment>
<dbReference type="Pfam" id="PF02880">
    <property type="entry name" value="PGM_PMM_III"/>
    <property type="match status" value="1"/>
</dbReference>
<dbReference type="PRINTS" id="PR00509">
    <property type="entry name" value="PGMPMM"/>
</dbReference>
<comment type="similarity">
    <text evidence="5 15">Belongs to the phosphohexose mutase family.</text>
</comment>
<dbReference type="GO" id="GO:0000287">
    <property type="term" value="F:magnesium ion binding"/>
    <property type="evidence" value="ECO:0007669"/>
    <property type="project" value="InterPro"/>
</dbReference>
<sequence length="546" mass="61063">MNKDQWIAKAKESLTHTFYEQQSAEEQDEGFDTTLAFGTAGIRGKFGLGEGRLNKFTVNKVAIGLSRFLLKQHKTPSAVIHYDTRHLSPEFAQIIANVLASHDITVYLSDTYRTTPDLSYAVRYLEADAGVMITASHNPKDYNGIKVYGADGGQLSTEPSNKLSNIIAQLGDPLSLNTYEDIGNKTENIYAVPTEVRNHYFNDVQRLVGNIPSSDLKVVFTSLHGTSVPVVPNILDELHFTNYKLVEAQCQPDAEFSSVTSANPEDHKAFDQAVSLAQETNADLLICTDPDADRLGIAERDEAGHIHYYNGNQIGALLLNYRIKQTAKMTNRLMIQSIVSSELNVRLAQHNHINTRQVLTGFKYIAQEIRQLPADEHFIFGYEESYGYLAGDFVRDKDAVQIVPLIIKYASQLKNEGKMLKDVLNQIYETVGYHHDKLFSHTFEGTAGKQKIHALMTTFRQHTPHHISGLKVTAIEDFEKGEKINLVSQTISPITLPTANVIKIYFNEGFIALRPSGTEPKIKLYVSLSVDHFEQTAQAINQAVFK</sequence>
<evidence type="ECO:0000313" key="21">
    <source>
        <dbReference type="Proteomes" id="UP000293637"/>
    </source>
</evidence>
<evidence type="ECO:0000256" key="4">
    <source>
        <dbReference type="ARBA" id="ARBA00005189"/>
    </source>
</evidence>
<dbReference type="Gene3D" id="3.30.310.50">
    <property type="entry name" value="Alpha-D-phosphohexomutase, C-terminal domain"/>
    <property type="match status" value="1"/>
</dbReference>
<dbReference type="RefSeq" id="WP_002492569.1">
    <property type="nucleotide sequence ID" value="NZ_AP021848.1"/>
</dbReference>
<dbReference type="GO" id="GO:0004614">
    <property type="term" value="F:phosphoglucomutase activity"/>
    <property type="evidence" value="ECO:0007669"/>
    <property type="project" value="UniProtKB-EC"/>
</dbReference>
<evidence type="ECO:0000259" key="17">
    <source>
        <dbReference type="Pfam" id="PF02878"/>
    </source>
</evidence>
<evidence type="ECO:0000256" key="15">
    <source>
        <dbReference type="RuleBase" id="RU004326"/>
    </source>
</evidence>
<dbReference type="Pfam" id="PF00408">
    <property type="entry name" value="PGM_PMM_IV"/>
    <property type="match status" value="1"/>
</dbReference>
<dbReference type="SUPFAM" id="SSF53738">
    <property type="entry name" value="Phosphoglucomutase, first 3 domains"/>
    <property type="match status" value="3"/>
</dbReference>
<dbReference type="GO" id="GO:0006166">
    <property type="term" value="P:purine ribonucleoside salvage"/>
    <property type="evidence" value="ECO:0007669"/>
    <property type="project" value="TreeGrafter"/>
</dbReference>
<dbReference type="InterPro" id="IPR005844">
    <property type="entry name" value="A-D-PHexomutase_a/b/a-I"/>
</dbReference>
<dbReference type="GO" id="GO:0008973">
    <property type="term" value="F:phosphopentomutase activity"/>
    <property type="evidence" value="ECO:0007669"/>
    <property type="project" value="TreeGrafter"/>
</dbReference>
<evidence type="ECO:0000256" key="1">
    <source>
        <dbReference type="ARBA" id="ARBA00000443"/>
    </source>
</evidence>
<dbReference type="Gene3D" id="3.40.120.10">
    <property type="entry name" value="Alpha-D-Glucose-1,6-Bisphosphate, subunit A, domain 3"/>
    <property type="match status" value="3"/>
</dbReference>
<evidence type="ECO:0000256" key="12">
    <source>
        <dbReference type="ARBA" id="ARBA00039995"/>
    </source>
</evidence>
<dbReference type="Pfam" id="PF02879">
    <property type="entry name" value="PGM_PMM_II"/>
    <property type="match status" value="1"/>
</dbReference>
<dbReference type="InterPro" id="IPR005841">
    <property type="entry name" value="Alpha-D-phosphohexomutase_SF"/>
</dbReference>
<dbReference type="InterPro" id="IPR016066">
    <property type="entry name" value="A-D-PHexomutase_CS"/>
</dbReference>
<comment type="cofactor">
    <cofactor evidence="2">
        <name>Mg(2+)</name>
        <dbReference type="ChEBI" id="CHEBI:18420"/>
    </cofactor>
</comment>
<dbReference type="InterPro" id="IPR005845">
    <property type="entry name" value="A-D-PHexomutase_a/b/a-II"/>
</dbReference>
<dbReference type="GeneID" id="58091221"/>
<dbReference type="SUPFAM" id="SSF55957">
    <property type="entry name" value="Phosphoglucomutase, C-terminal domain"/>
    <property type="match status" value="1"/>
</dbReference>
<gene>
    <name evidence="20" type="ORF">EQ812_01655</name>
</gene>
<comment type="pathway">
    <text evidence="4">Lipid metabolism.</text>
</comment>
<evidence type="ECO:0000256" key="7">
    <source>
        <dbReference type="ARBA" id="ARBA00022526"/>
    </source>
</evidence>
<evidence type="ECO:0000313" key="20">
    <source>
        <dbReference type="EMBL" id="TBW73535.1"/>
    </source>
</evidence>
<feature type="domain" description="Alpha-D-phosphohexomutase alpha/beta/alpha" evidence="17">
    <location>
        <begin position="36"/>
        <end position="169"/>
    </location>
</feature>
<evidence type="ECO:0000256" key="6">
    <source>
        <dbReference type="ARBA" id="ARBA00012728"/>
    </source>
</evidence>
<proteinExistence type="inferred from homology"/>
<evidence type="ECO:0000256" key="5">
    <source>
        <dbReference type="ARBA" id="ARBA00010231"/>
    </source>
</evidence>
<evidence type="ECO:0000256" key="13">
    <source>
        <dbReference type="ARBA" id="ARBA00041398"/>
    </source>
</evidence>
<dbReference type="InterPro" id="IPR036900">
    <property type="entry name" value="A-D-PHexomutase_C_sf"/>
</dbReference>
<dbReference type="Pfam" id="PF02878">
    <property type="entry name" value="PGM_PMM_I"/>
    <property type="match status" value="1"/>
</dbReference>
<reference evidence="20 21" key="1">
    <citation type="journal article" date="2019" name="Sci. Transl. Med.">
        <title>Quorum sensing between bacterial species on the skin protects against epidermal injury in atopic dermatitis.</title>
        <authorList>
            <person name="Williams M.R."/>
        </authorList>
    </citation>
    <scope>NUCLEOTIDE SEQUENCE [LARGE SCALE GENOMIC DNA]</scope>
    <source>
        <strain evidence="20 21">E7</strain>
    </source>
</reference>
<feature type="domain" description="Alpha-D-phosphohexomutase alpha/beta/alpha" evidence="18">
    <location>
        <begin position="200"/>
        <end position="303"/>
    </location>
</feature>
<protein>
    <recommendedName>
        <fullName evidence="12">Phosphoglucomutase</fullName>
        <ecNumber evidence="6">5.4.2.2</ecNumber>
    </recommendedName>
    <alternativeName>
        <fullName evidence="14">Alpha-phosphoglucomutase</fullName>
    </alternativeName>
    <alternativeName>
        <fullName evidence="13">Glucose phosphomutase</fullName>
    </alternativeName>
</protein>
<organism evidence="20 21">
    <name type="scientific">Staphylococcus lugdunensis</name>
    <dbReference type="NCBI Taxonomy" id="28035"/>
    <lineage>
        <taxon>Bacteria</taxon>
        <taxon>Bacillati</taxon>
        <taxon>Bacillota</taxon>
        <taxon>Bacilli</taxon>
        <taxon>Bacillales</taxon>
        <taxon>Staphylococcaceae</taxon>
        <taxon>Staphylococcus</taxon>
    </lineage>
</organism>
<dbReference type="EMBL" id="SCHB01000001">
    <property type="protein sequence ID" value="TBW73535.1"/>
    <property type="molecule type" value="Genomic_DNA"/>
</dbReference>
<evidence type="ECO:0000256" key="3">
    <source>
        <dbReference type="ARBA" id="ARBA00005164"/>
    </source>
</evidence>
<keyword evidence="7" id="KW-0313">Glucose metabolism</keyword>
<dbReference type="AlphaFoldDB" id="A0A4Q9WDM2"/>
<keyword evidence="7" id="KW-0119">Carbohydrate metabolism</keyword>